<evidence type="ECO:0000313" key="9">
    <source>
        <dbReference type="RefSeq" id="XP_039119234.1"/>
    </source>
</evidence>
<dbReference type="PANTHER" id="PTHR22928">
    <property type="entry name" value="TELOMERE-ASSOCIATED PROTEIN RIF1"/>
    <property type="match status" value="1"/>
</dbReference>
<evidence type="ECO:0000256" key="1">
    <source>
        <dbReference type="ARBA" id="ARBA00004123"/>
    </source>
</evidence>
<dbReference type="RefSeq" id="XP_039119234.1">
    <property type="nucleotide sequence ID" value="XM_039263300.1"/>
</dbReference>
<evidence type="ECO:0000259" key="7">
    <source>
        <dbReference type="Pfam" id="PF12231"/>
    </source>
</evidence>
<dbReference type="InterPro" id="IPR016024">
    <property type="entry name" value="ARM-type_fold"/>
</dbReference>
<proteinExistence type="predicted"/>
<dbReference type="Gene3D" id="1.25.10.10">
    <property type="entry name" value="Leucine-rich Repeat Variant"/>
    <property type="match status" value="1"/>
</dbReference>
<dbReference type="Proteomes" id="UP001515500">
    <property type="component" value="Unplaced"/>
</dbReference>
<dbReference type="AlphaFoldDB" id="A0AB40AXI1"/>
<keyword evidence="8" id="KW-1185">Reference proteome</keyword>
<evidence type="ECO:0000256" key="3">
    <source>
        <dbReference type="ARBA" id="ARBA00022454"/>
    </source>
</evidence>
<dbReference type="GeneID" id="120255482"/>
<evidence type="ECO:0000256" key="6">
    <source>
        <dbReference type="ARBA" id="ARBA00023306"/>
    </source>
</evidence>
<gene>
    <name evidence="9" type="primary">LOC120255482</name>
</gene>
<dbReference type="SUPFAM" id="SSF48371">
    <property type="entry name" value="ARM repeat"/>
    <property type="match status" value="1"/>
</dbReference>
<dbReference type="InterPro" id="IPR022031">
    <property type="entry name" value="Rif1_N"/>
</dbReference>
<keyword evidence="6" id="KW-0131">Cell cycle</keyword>
<evidence type="ECO:0000256" key="4">
    <source>
        <dbReference type="ARBA" id="ARBA00022895"/>
    </source>
</evidence>
<evidence type="ECO:0000256" key="2">
    <source>
        <dbReference type="ARBA" id="ARBA00004574"/>
    </source>
</evidence>
<protein>
    <submittedName>
        <fullName evidence="9">Uncharacterized protein LOC120255482</fullName>
    </submittedName>
</protein>
<feature type="domain" description="Telomere-associated protein Rif1 N-terminal" evidence="7">
    <location>
        <begin position="19"/>
        <end position="307"/>
    </location>
</feature>
<dbReference type="Pfam" id="PF12231">
    <property type="entry name" value="Rif1_N"/>
    <property type="match status" value="1"/>
</dbReference>
<dbReference type="GO" id="GO:0005634">
    <property type="term" value="C:nucleus"/>
    <property type="evidence" value="ECO:0007669"/>
    <property type="project" value="UniProtKB-SubCell"/>
</dbReference>
<comment type="subcellular location">
    <subcellularLocation>
        <location evidence="2">Chromosome</location>
        <location evidence="2">Telomere</location>
    </subcellularLocation>
    <subcellularLocation>
        <location evidence="1">Nucleus</location>
    </subcellularLocation>
</comment>
<organism evidence="8 9">
    <name type="scientific">Dioscorea cayennensis subsp. rotundata</name>
    <name type="common">White Guinea yam</name>
    <name type="synonym">Dioscorea rotundata</name>
    <dbReference type="NCBI Taxonomy" id="55577"/>
    <lineage>
        <taxon>Eukaryota</taxon>
        <taxon>Viridiplantae</taxon>
        <taxon>Streptophyta</taxon>
        <taxon>Embryophyta</taxon>
        <taxon>Tracheophyta</taxon>
        <taxon>Spermatophyta</taxon>
        <taxon>Magnoliopsida</taxon>
        <taxon>Liliopsida</taxon>
        <taxon>Dioscoreales</taxon>
        <taxon>Dioscoreaceae</taxon>
        <taxon>Dioscorea</taxon>
    </lineage>
</organism>
<dbReference type="PANTHER" id="PTHR22928:SF3">
    <property type="entry name" value="TELOMERE-ASSOCIATED PROTEIN RIF1"/>
    <property type="match status" value="1"/>
</dbReference>
<sequence length="1042" mass="117377">MAAADEAICGEIEAIKGLSDRAQAYATLLHLQRRSADDASSIKALAISSPALIALLLSDIHRSDEEIAALALKCLGFMIYHPSIVGAFSDGDAKLVLESLSKLIMATDMKAICNLAVWCLSIQQFGSDFLRASVELLLMAVVHALDNPFGSQSITFEAMQVVVQFSSCICEEMRDRASICIPPIYRRLMSDDKRERDVAERCLQKIKFVLYPPPPILSKAIARDLDQNLLQKMIEMVHVPAQKILAVRAWGWYVCLLGYDTMNKRKLINSLLKVPEMTFSCQDPQIQIASLVAWESLVDLFFSSPTLDVKTEITGGNVAQQIKSAPSLYDKRVGEHQIAVLLKHIKVIMMPLKRIVSKKCDTSVHLSCLKTWHFLLHKLGWSVNHPAIATAAYWVILELILSRGPENIFLWTACIDFLDEFILTKAKDQQKELDTDRPSLATENKMISAGSSFDCKESIKVHSISWSPWEINNLEFYLKMVGTVVIQGLMTSVSSENRVLILNSALRIFRSLLQGIQVEFSAAFTHNDRMKFCIDTILKFTKEVCEDMISKQIASCCNDTLSFALQFVETIRDVLDPSLLSSTLYQIALDFNYIKDLQSFEEIKYLKCLGSGIFAYMDMVSPMVYTTLLHLSLATHSALNLPRTDDISIAMQRSLHLIFSHEPFVNLHAAICFLYMHIGTLAQCQLRWLTVWRVISNGLEENIDIVAYLNSKTECDNKGHRIVYWLLCYPFFVCFSSKEGTNFSLLDEASAHGNLELEFVIEAWKSLFNSLNCYSNCGHSYGNSFVEGLSTLLNGLLDENDSILQNIDLLKEKPENICIFKLFGEVAICLMEHVQLLDCVLPKSTADSKEDGCCSPIANTLGFVARILGLALTIVEVNAGSDHKIFSRIFSAMATLVNRVFLKQDIILLMGIISDPLLQWLSLCASTHDHMLKGSIIPSLQCLWEQILDTLQNSWPHIIFDSRLLRVHASLLEAAFDHPHLPISEATILFWEPTYGMQTNLHYPPCLVPVLHKLSMEGRITLPKERPGLRRKRFRMVQNYTE</sequence>
<evidence type="ECO:0000256" key="5">
    <source>
        <dbReference type="ARBA" id="ARBA00023242"/>
    </source>
</evidence>
<evidence type="ECO:0000313" key="8">
    <source>
        <dbReference type="Proteomes" id="UP001515500"/>
    </source>
</evidence>
<name>A0AB40AXI1_DIOCR</name>
<reference evidence="9" key="1">
    <citation type="submission" date="2025-08" db="UniProtKB">
        <authorList>
            <consortium name="RefSeq"/>
        </authorList>
    </citation>
    <scope>IDENTIFICATION</scope>
</reference>
<keyword evidence="4" id="KW-0779">Telomere</keyword>
<keyword evidence="3" id="KW-0158">Chromosome</keyword>
<keyword evidence="5" id="KW-0539">Nucleus</keyword>
<dbReference type="GO" id="GO:0000781">
    <property type="term" value="C:chromosome, telomeric region"/>
    <property type="evidence" value="ECO:0007669"/>
    <property type="project" value="UniProtKB-SubCell"/>
</dbReference>
<dbReference type="InterPro" id="IPR011989">
    <property type="entry name" value="ARM-like"/>
</dbReference>
<dbReference type="GO" id="GO:0000723">
    <property type="term" value="P:telomere maintenance"/>
    <property type="evidence" value="ECO:0007669"/>
    <property type="project" value="TreeGrafter"/>
</dbReference>
<accession>A0AB40AXI1</accession>